<name>A0AAX4P5V7_9CHLO</name>
<dbReference type="EMBL" id="CP151504">
    <property type="protein sequence ID" value="WZN61322.1"/>
    <property type="molecule type" value="Genomic_DNA"/>
</dbReference>
<accession>A0AAX4P5V7</accession>
<evidence type="ECO:0000313" key="2">
    <source>
        <dbReference type="EMBL" id="WZN61322.1"/>
    </source>
</evidence>
<organism evidence="2 3">
    <name type="scientific">Chloropicon roscoffensis</name>
    <dbReference type="NCBI Taxonomy" id="1461544"/>
    <lineage>
        <taxon>Eukaryota</taxon>
        <taxon>Viridiplantae</taxon>
        <taxon>Chlorophyta</taxon>
        <taxon>Chloropicophyceae</taxon>
        <taxon>Chloropicales</taxon>
        <taxon>Chloropicaceae</taxon>
        <taxon>Chloropicon</taxon>
    </lineage>
</organism>
<dbReference type="AlphaFoldDB" id="A0AAX4P5V7"/>
<feature type="transmembrane region" description="Helical" evidence="1">
    <location>
        <begin position="57"/>
        <end position="75"/>
    </location>
</feature>
<proteinExistence type="predicted"/>
<feature type="transmembrane region" description="Helical" evidence="1">
    <location>
        <begin position="26"/>
        <end position="50"/>
    </location>
</feature>
<keyword evidence="1" id="KW-1133">Transmembrane helix</keyword>
<dbReference type="Proteomes" id="UP001472866">
    <property type="component" value="Chromosome 04"/>
</dbReference>
<protein>
    <recommendedName>
        <fullName evidence="4">Transmembrane protein 218</fullName>
    </recommendedName>
</protein>
<keyword evidence="1" id="KW-0472">Membrane</keyword>
<gene>
    <name evidence="2" type="ORF">HKI87_04g28570</name>
</gene>
<reference evidence="2 3" key="1">
    <citation type="submission" date="2024-03" db="EMBL/GenBank/DDBJ databases">
        <title>Complete genome sequence of the green alga Chloropicon roscoffensis RCC1871.</title>
        <authorList>
            <person name="Lemieux C."/>
            <person name="Pombert J.-F."/>
            <person name="Otis C."/>
            <person name="Turmel M."/>
        </authorList>
    </citation>
    <scope>NUCLEOTIDE SEQUENCE [LARGE SCALE GENOMIC DNA]</scope>
    <source>
        <strain evidence="2 3">RCC1871</strain>
    </source>
</reference>
<sequence length="141" mass="15572">MVLQDTDFPRRLLLQTSTTASESSRIFGIGIGAFAVLLLCVLSLLICWLGSNTRNPGVITVSATFVLGILLVILFTTPRGDDSEEVDFQGYDNNFIPRITVLVLVSLGALLGLICLMIHFVVPKRQARALNYQRDVLSRYN</sequence>
<keyword evidence="1" id="KW-0812">Transmembrane</keyword>
<evidence type="ECO:0000256" key="1">
    <source>
        <dbReference type="SAM" id="Phobius"/>
    </source>
</evidence>
<evidence type="ECO:0008006" key="4">
    <source>
        <dbReference type="Google" id="ProtNLM"/>
    </source>
</evidence>
<keyword evidence="3" id="KW-1185">Reference proteome</keyword>
<feature type="transmembrane region" description="Helical" evidence="1">
    <location>
        <begin position="95"/>
        <end position="122"/>
    </location>
</feature>
<evidence type="ECO:0000313" key="3">
    <source>
        <dbReference type="Proteomes" id="UP001472866"/>
    </source>
</evidence>